<dbReference type="GO" id="GO:0052621">
    <property type="term" value="F:diguanylate cyclase activity"/>
    <property type="evidence" value="ECO:0007669"/>
    <property type="project" value="UniProtKB-EC"/>
</dbReference>
<dbReference type="EC" id="2.7.7.65" evidence="1"/>
<reference evidence="6 7" key="1">
    <citation type="submission" date="2018-01" db="EMBL/GenBank/DDBJ databases">
        <title>Draft genome sequence of Paucibacter aquatile CR182 isolated from freshwater of the Nakdong River.</title>
        <authorList>
            <person name="Choi A."/>
            <person name="Chung E.J."/>
        </authorList>
    </citation>
    <scope>NUCLEOTIDE SEQUENCE [LARGE SCALE GENOMIC DNA]</scope>
    <source>
        <strain evidence="6 7">CR182</strain>
    </source>
</reference>
<dbReference type="CDD" id="cd01949">
    <property type="entry name" value="GGDEF"/>
    <property type="match status" value="1"/>
</dbReference>
<keyword evidence="7" id="KW-1185">Reference proteome</keyword>
<gene>
    <name evidence="6" type="ORF">C1O66_14770</name>
</gene>
<comment type="catalytic activity">
    <reaction evidence="2">
        <text>2 GTP = 3',3'-c-di-GMP + 2 diphosphate</text>
        <dbReference type="Rhea" id="RHEA:24898"/>
        <dbReference type="ChEBI" id="CHEBI:33019"/>
        <dbReference type="ChEBI" id="CHEBI:37565"/>
        <dbReference type="ChEBI" id="CHEBI:58805"/>
        <dbReference type="EC" id="2.7.7.65"/>
    </reaction>
</comment>
<dbReference type="PANTHER" id="PTHR45138">
    <property type="entry name" value="REGULATORY COMPONENTS OF SENSORY TRANSDUCTION SYSTEM"/>
    <property type="match status" value="1"/>
</dbReference>
<keyword evidence="4" id="KW-0472">Membrane</keyword>
<evidence type="ECO:0000313" key="6">
    <source>
        <dbReference type="EMBL" id="PND38662.1"/>
    </source>
</evidence>
<dbReference type="Gene3D" id="3.30.70.270">
    <property type="match status" value="1"/>
</dbReference>
<dbReference type="GO" id="GO:0005886">
    <property type="term" value="C:plasma membrane"/>
    <property type="evidence" value="ECO:0007669"/>
    <property type="project" value="TreeGrafter"/>
</dbReference>
<dbReference type="Proteomes" id="UP000235916">
    <property type="component" value="Unassembled WGS sequence"/>
</dbReference>
<dbReference type="InterPro" id="IPR043128">
    <property type="entry name" value="Rev_trsase/Diguanyl_cyclase"/>
</dbReference>
<dbReference type="Pfam" id="PF00990">
    <property type="entry name" value="GGDEF"/>
    <property type="match status" value="1"/>
</dbReference>
<dbReference type="GO" id="GO:1902201">
    <property type="term" value="P:negative regulation of bacterial-type flagellum-dependent cell motility"/>
    <property type="evidence" value="ECO:0007669"/>
    <property type="project" value="TreeGrafter"/>
</dbReference>
<evidence type="ECO:0000256" key="2">
    <source>
        <dbReference type="ARBA" id="ARBA00034247"/>
    </source>
</evidence>
<dbReference type="SMART" id="SM00267">
    <property type="entry name" value="GGDEF"/>
    <property type="match status" value="1"/>
</dbReference>
<comment type="caution">
    <text evidence="6">The sequence shown here is derived from an EMBL/GenBank/DDBJ whole genome shotgun (WGS) entry which is preliminary data.</text>
</comment>
<name>A0A2N8KZ30_9BURK</name>
<proteinExistence type="predicted"/>
<sequence length="510" mass="55947">MRRAQSVTQAVAWAWHRCLAKIIDLQTDRVCAGWMRPAPRQRIGCRPCFRKAAVSFDTSSAADLTLPHRQPPGTSLRRRTVWVVLLLSVFLVGVTDAIHLRHQAQAHAAAFEAELLALPKVYGQALASSMAELGAGERPGGATQVLIDKLKARPGVLSVELKTSSGAVLASGDASLRGQADVRQIDFELGPPASGGALVQVLAQEEAAQRAFMREALPALLLRDLALVMLLSLSLMLVLDRMMLRPLRRLADRADELDPLDAPQALSHAALAEQPAELARVSRSLARVQQGLWLQWQDESQRVSQLQQQLQVQSQQLLAAQQALEQKNRELGSLSRSDALTGLANRREFDEALRREFKRAQRQRGQLALAVLDLDHFKSYNERYGAAAGDLVLQRFAQLLSERFKRDTDFVARLGGEEFVALLPGFGLDVTQELLEQLREELRALALPHEGGVSGPWLTVSIGLAAYSPAHPYLSPQALMQAADEALYIAKHAGRDRISLASSSSLAERV</sequence>
<dbReference type="InterPro" id="IPR050469">
    <property type="entry name" value="Diguanylate_Cyclase"/>
</dbReference>
<dbReference type="EMBL" id="POSP01000003">
    <property type="protein sequence ID" value="PND38662.1"/>
    <property type="molecule type" value="Genomic_DNA"/>
</dbReference>
<feature type="transmembrane region" description="Helical" evidence="4">
    <location>
        <begin position="220"/>
        <end position="239"/>
    </location>
</feature>
<dbReference type="AlphaFoldDB" id="A0A2N8KZ30"/>
<keyword evidence="4" id="KW-1133">Transmembrane helix</keyword>
<keyword evidence="3" id="KW-0175">Coiled coil</keyword>
<dbReference type="SUPFAM" id="SSF55073">
    <property type="entry name" value="Nucleotide cyclase"/>
    <property type="match status" value="1"/>
</dbReference>
<dbReference type="InterPro" id="IPR000160">
    <property type="entry name" value="GGDEF_dom"/>
</dbReference>
<evidence type="ECO:0000256" key="1">
    <source>
        <dbReference type="ARBA" id="ARBA00012528"/>
    </source>
</evidence>
<dbReference type="NCBIfam" id="TIGR00254">
    <property type="entry name" value="GGDEF"/>
    <property type="match status" value="1"/>
</dbReference>
<evidence type="ECO:0000256" key="4">
    <source>
        <dbReference type="SAM" id="Phobius"/>
    </source>
</evidence>
<protein>
    <recommendedName>
        <fullName evidence="1">diguanylate cyclase</fullName>
        <ecNumber evidence="1">2.7.7.65</ecNumber>
    </recommendedName>
</protein>
<dbReference type="FunFam" id="3.30.70.270:FF:000001">
    <property type="entry name" value="Diguanylate cyclase domain protein"/>
    <property type="match status" value="1"/>
</dbReference>
<evidence type="ECO:0000259" key="5">
    <source>
        <dbReference type="PROSITE" id="PS50887"/>
    </source>
</evidence>
<evidence type="ECO:0000256" key="3">
    <source>
        <dbReference type="SAM" id="Coils"/>
    </source>
</evidence>
<feature type="coiled-coil region" evidence="3">
    <location>
        <begin position="303"/>
        <end position="337"/>
    </location>
</feature>
<organism evidence="6 7">
    <name type="scientific">Kinneretia aquatilis</name>
    <dbReference type="NCBI Taxonomy" id="2070761"/>
    <lineage>
        <taxon>Bacteria</taxon>
        <taxon>Pseudomonadati</taxon>
        <taxon>Pseudomonadota</taxon>
        <taxon>Betaproteobacteria</taxon>
        <taxon>Burkholderiales</taxon>
        <taxon>Sphaerotilaceae</taxon>
        <taxon>Roseateles</taxon>
    </lineage>
</organism>
<dbReference type="InterPro" id="IPR029787">
    <property type="entry name" value="Nucleotide_cyclase"/>
</dbReference>
<keyword evidence="4" id="KW-0812">Transmembrane</keyword>
<accession>A0A2N8KZ30</accession>
<dbReference type="PROSITE" id="PS50887">
    <property type="entry name" value="GGDEF"/>
    <property type="match status" value="1"/>
</dbReference>
<evidence type="ECO:0000313" key="7">
    <source>
        <dbReference type="Proteomes" id="UP000235916"/>
    </source>
</evidence>
<dbReference type="GO" id="GO:0043709">
    <property type="term" value="P:cell adhesion involved in single-species biofilm formation"/>
    <property type="evidence" value="ECO:0007669"/>
    <property type="project" value="TreeGrafter"/>
</dbReference>
<dbReference type="OrthoDB" id="9150012at2"/>
<dbReference type="PANTHER" id="PTHR45138:SF9">
    <property type="entry name" value="DIGUANYLATE CYCLASE DGCM-RELATED"/>
    <property type="match status" value="1"/>
</dbReference>
<feature type="domain" description="GGDEF" evidence="5">
    <location>
        <begin position="365"/>
        <end position="503"/>
    </location>
</feature>